<feature type="transmembrane region" description="Helical" evidence="13">
    <location>
        <begin position="36"/>
        <end position="54"/>
    </location>
</feature>
<keyword evidence="2 13" id="KW-1003">Cell membrane</keyword>
<feature type="active site" evidence="13">
    <location>
        <position position="404"/>
    </location>
</feature>
<evidence type="ECO:0000256" key="6">
    <source>
        <dbReference type="ARBA" id="ARBA00022737"/>
    </source>
</evidence>
<feature type="active site" evidence="13">
    <location>
        <position position="409"/>
    </location>
</feature>
<organism evidence="16 17">
    <name type="scientific">Bacillus weihaiensis</name>
    <dbReference type="NCBI Taxonomy" id="1547283"/>
    <lineage>
        <taxon>Bacteria</taxon>
        <taxon>Bacillati</taxon>
        <taxon>Bacillota</taxon>
        <taxon>Bacilli</taxon>
        <taxon>Bacillales</taxon>
        <taxon>Bacillaceae</taxon>
        <taxon>Bacillus</taxon>
    </lineage>
</organism>
<feature type="active site" evidence="13">
    <location>
        <position position="402"/>
    </location>
</feature>
<keyword evidence="10 13" id="KW-0594">Phospholipid biosynthesis</keyword>
<dbReference type="GO" id="GO:0008808">
    <property type="term" value="F:cardiolipin synthase activity"/>
    <property type="evidence" value="ECO:0007669"/>
    <property type="project" value="UniProtKB-UniRule"/>
</dbReference>
<dbReference type="Pfam" id="PF13396">
    <property type="entry name" value="PLDc_N"/>
    <property type="match status" value="1"/>
</dbReference>
<comment type="function">
    <text evidence="12 13">Catalyzes the reversible phosphatidyl group transfer from one phosphatidylglycerol molecule to another to form cardiolipin (CL) (diphosphatidylglycerol) and glycerol.</text>
</comment>
<evidence type="ECO:0000313" key="17">
    <source>
        <dbReference type="Proteomes" id="UP000181936"/>
    </source>
</evidence>
<dbReference type="FunFam" id="3.30.870.10:FF:000021">
    <property type="entry name" value="Cardiolipin synthase"/>
    <property type="match status" value="1"/>
</dbReference>
<dbReference type="SUPFAM" id="SSF56024">
    <property type="entry name" value="Phospholipase D/nuclease"/>
    <property type="match status" value="2"/>
</dbReference>
<feature type="active site" evidence="13">
    <location>
        <position position="224"/>
    </location>
</feature>
<dbReference type="InterPro" id="IPR025202">
    <property type="entry name" value="PLD-like_dom"/>
</dbReference>
<keyword evidence="9 13" id="KW-0472">Membrane</keyword>
<keyword evidence="8 13" id="KW-0443">Lipid metabolism</keyword>
<feature type="transmembrane region" description="Helical" evidence="13">
    <location>
        <begin position="6"/>
        <end position="24"/>
    </location>
</feature>
<accession>A0A1L3MMS8</accession>
<dbReference type="KEGG" id="bwh:A9C19_01980"/>
<comment type="catalytic activity">
    <reaction evidence="13">
        <text>2 a 1,2-diacyl-sn-glycero-3-phospho-(1'-sn-glycerol) = a cardiolipin + glycerol</text>
        <dbReference type="Rhea" id="RHEA:31451"/>
        <dbReference type="ChEBI" id="CHEBI:17754"/>
        <dbReference type="ChEBI" id="CHEBI:62237"/>
        <dbReference type="ChEBI" id="CHEBI:64716"/>
    </reaction>
</comment>
<keyword evidence="7 13" id="KW-1133">Transmembrane helix</keyword>
<dbReference type="InterPro" id="IPR030874">
    <property type="entry name" value="Cardiolipin_synth_Firmi"/>
</dbReference>
<keyword evidence="17" id="KW-1185">Reference proteome</keyword>
<feature type="domain" description="PLD phosphodiesterase" evidence="15">
    <location>
        <begin position="397"/>
        <end position="424"/>
    </location>
</feature>
<evidence type="ECO:0000256" key="10">
    <source>
        <dbReference type="ARBA" id="ARBA00023209"/>
    </source>
</evidence>
<evidence type="ECO:0000256" key="4">
    <source>
        <dbReference type="ARBA" id="ARBA00022679"/>
    </source>
</evidence>
<evidence type="ECO:0000256" key="14">
    <source>
        <dbReference type="NCBIfam" id="TIGR04265"/>
    </source>
</evidence>
<dbReference type="PANTHER" id="PTHR21248">
    <property type="entry name" value="CARDIOLIPIN SYNTHASE"/>
    <property type="match status" value="1"/>
</dbReference>
<dbReference type="Gene3D" id="3.30.870.10">
    <property type="entry name" value="Endonuclease Chain A"/>
    <property type="match status" value="2"/>
</dbReference>
<evidence type="ECO:0000256" key="7">
    <source>
        <dbReference type="ARBA" id="ARBA00022989"/>
    </source>
</evidence>
<dbReference type="CDD" id="cd09110">
    <property type="entry name" value="PLDc_CLS_1"/>
    <property type="match status" value="1"/>
</dbReference>
<keyword evidence="4 13" id="KW-0808">Transferase</keyword>
<feature type="domain" description="PLD phosphodiesterase" evidence="15">
    <location>
        <begin position="217"/>
        <end position="244"/>
    </location>
</feature>
<dbReference type="Pfam" id="PF13091">
    <property type="entry name" value="PLDc_2"/>
    <property type="match status" value="2"/>
</dbReference>
<evidence type="ECO:0000256" key="2">
    <source>
        <dbReference type="ARBA" id="ARBA00022475"/>
    </source>
</evidence>
<evidence type="ECO:0000256" key="11">
    <source>
        <dbReference type="ARBA" id="ARBA00023264"/>
    </source>
</evidence>
<dbReference type="SMART" id="SM00155">
    <property type="entry name" value="PLDc"/>
    <property type="match status" value="2"/>
</dbReference>
<comment type="subcellular location">
    <subcellularLocation>
        <location evidence="1 13">Cell membrane</location>
        <topology evidence="1 13">Multi-pass membrane protein</topology>
    </subcellularLocation>
</comment>
<evidence type="ECO:0000256" key="12">
    <source>
        <dbReference type="ARBA" id="ARBA00057569"/>
    </source>
</evidence>
<name>A0A1L3MMS8_9BACI</name>
<protein>
    <recommendedName>
        <fullName evidence="13 14">Cardiolipin synthase</fullName>
        <shortName evidence="13">CL synthase</shortName>
        <ecNumber evidence="13 14">2.7.8.-</ecNumber>
    </recommendedName>
</protein>
<dbReference type="InterPro" id="IPR027379">
    <property type="entry name" value="CLS_N"/>
</dbReference>
<dbReference type="GO" id="GO:0032049">
    <property type="term" value="P:cardiolipin biosynthetic process"/>
    <property type="evidence" value="ECO:0007669"/>
    <property type="project" value="UniProtKB-UniRule"/>
</dbReference>
<evidence type="ECO:0000256" key="8">
    <source>
        <dbReference type="ARBA" id="ARBA00023098"/>
    </source>
</evidence>
<dbReference type="PROSITE" id="PS50035">
    <property type="entry name" value="PLD"/>
    <property type="match status" value="2"/>
</dbReference>
<evidence type="ECO:0000256" key="1">
    <source>
        <dbReference type="ARBA" id="ARBA00004651"/>
    </source>
</evidence>
<keyword evidence="11 13" id="KW-1208">Phospholipid metabolism</keyword>
<evidence type="ECO:0000256" key="9">
    <source>
        <dbReference type="ARBA" id="ARBA00023136"/>
    </source>
</evidence>
<dbReference type="EC" id="2.7.8.-" evidence="13 14"/>
<dbReference type="FunFam" id="3.30.870.10:FF:000014">
    <property type="entry name" value="Cardiolipin synthase"/>
    <property type="match status" value="1"/>
</dbReference>
<comment type="similarity">
    <text evidence="13">Belongs to the phospholipase D family. Cardiolipin synthase subfamily.</text>
</comment>
<dbReference type="EMBL" id="CP016020">
    <property type="protein sequence ID" value="APH03621.1"/>
    <property type="molecule type" value="Genomic_DNA"/>
</dbReference>
<evidence type="ECO:0000256" key="3">
    <source>
        <dbReference type="ARBA" id="ARBA00022516"/>
    </source>
</evidence>
<dbReference type="AlphaFoldDB" id="A0A1L3MMS8"/>
<dbReference type="OrthoDB" id="9762009at2"/>
<gene>
    <name evidence="16" type="ORF">A9C19_01980</name>
</gene>
<dbReference type="Proteomes" id="UP000181936">
    <property type="component" value="Chromosome"/>
</dbReference>
<keyword evidence="6" id="KW-0677">Repeat</keyword>
<dbReference type="HAMAP" id="MF_01916">
    <property type="entry name" value="Cardiolipin_synth_Cls"/>
    <property type="match status" value="1"/>
</dbReference>
<sequence length="484" mass="55984">MEITTILLGFIIVLNIVFAVIVIFRERRDATASWAWLLVLFFIPVLGFVLYMLLGQNLSRYHMFQWEDRKKLGIEKIIATQLESIRNNTFEFRDEVAKNNKQLISMHILNNDAILTDDNMIEIFTDGHQKFNQLLKDIQAAEHHIHLQYYILKKDQLGIRLIEELEKKAKQGVRVKVLYDDLGSRGLRPSFFKRLRQADGEVEVFFPSRLRWINLRMNYRNHRKLVIIDGKVGYVGGFNVGDEYLGLDPKFGYWRDTHLRIHGRAVHAIQTRFILDWNQATEKQKIAFSSHFFPEPEENSKGSSSVQIVTSGPDSEWEQIKNGYIKMVSTAKKSIRIQTPYFIPDASLLDALKIACLSGVDVELMIPNKPDHPFVYWATMSYVGELLNSGARVYIYDNGFIHAKTIVVDEELASVGTANIDMRSFKLNFEVNAFVYDAEIALELVEAFQHDQSVSRELTLEAYVNRKKIIRFKESVSRLLSPIL</sequence>
<feature type="active site" evidence="13">
    <location>
        <position position="229"/>
    </location>
</feature>
<dbReference type="RefSeq" id="WP_072578410.1">
    <property type="nucleotide sequence ID" value="NZ_CP016020.1"/>
</dbReference>
<keyword evidence="5 13" id="KW-0812">Transmembrane</keyword>
<evidence type="ECO:0000259" key="15">
    <source>
        <dbReference type="PROSITE" id="PS50035"/>
    </source>
</evidence>
<evidence type="ECO:0000256" key="5">
    <source>
        <dbReference type="ARBA" id="ARBA00022692"/>
    </source>
</evidence>
<feature type="active site" evidence="13">
    <location>
        <position position="222"/>
    </location>
</feature>
<dbReference type="GO" id="GO:0005886">
    <property type="term" value="C:plasma membrane"/>
    <property type="evidence" value="ECO:0007669"/>
    <property type="project" value="UniProtKB-SubCell"/>
</dbReference>
<dbReference type="STRING" id="1547283.A9C19_01980"/>
<dbReference type="PANTHER" id="PTHR21248:SF22">
    <property type="entry name" value="PHOSPHOLIPASE D"/>
    <property type="match status" value="1"/>
</dbReference>
<proteinExistence type="inferred from homology"/>
<reference evidence="16 17" key="1">
    <citation type="journal article" date="2016" name="Sci. Rep.">
        <title>Complete genome sequence and transcriptomic analysis of a novel marine strain Bacillus weihaiensis reveals the mechanism of brown algae degradation.</title>
        <authorList>
            <person name="Zhu Y."/>
            <person name="Chen P."/>
            <person name="Bao Y."/>
            <person name="Men Y."/>
            <person name="Zeng Y."/>
            <person name="Yang J."/>
            <person name="Sun J."/>
            <person name="Sun Y."/>
        </authorList>
    </citation>
    <scope>NUCLEOTIDE SEQUENCE [LARGE SCALE GENOMIC DNA]</scope>
    <source>
        <strain evidence="16 17">Alg07</strain>
    </source>
</reference>
<dbReference type="InterPro" id="IPR001736">
    <property type="entry name" value="PLipase_D/transphosphatidylase"/>
</dbReference>
<keyword evidence="3 13" id="KW-0444">Lipid biosynthesis</keyword>
<dbReference type="InterPro" id="IPR022924">
    <property type="entry name" value="Cardiolipin_synthase"/>
</dbReference>
<dbReference type="CDD" id="cd09112">
    <property type="entry name" value="PLDc_CLS_2"/>
    <property type="match status" value="1"/>
</dbReference>
<evidence type="ECO:0000313" key="16">
    <source>
        <dbReference type="EMBL" id="APH03621.1"/>
    </source>
</evidence>
<evidence type="ECO:0000256" key="13">
    <source>
        <dbReference type="HAMAP-Rule" id="MF_01916"/>
    </source>
</evidence>
<dbReference type="NCBIfam" id="TIGR04265">
    <property type="entry name" value="bac_cardiolipin"/>
    <property type="match status" value="1"/>
</dbReference>